<accession>A0A553PQF0</accession>
<keyword evidence="1" id="KW-0472">Membrane</keyword>
<organism evidence="2 3">
    <name type="scientific">Tigriopus californicus</name>
    <name type="common">Marine copepod</name>
    <dbReference type="NCBI Taxonomy" id="6832"/>
    <lineage>
        <taxon>Eukaryota</taxon>
        <taxon>Metazoa</taxon>
        <taxon>Ecdysozoa</taxon>
        <taxon>Arthropoda</taxon>
        <taxon>Crustacea</taxon>
        <taxon>Multicrustacea</taxon>
        <taxon>Hexanauplia</taxon>
        <taxon>Copepoda</taxon>
        <taxon>Harpacticoida</taxon>
        <taxon>Harpacticidae</taxon>
        <taxon>Tigriopus</taxon>
    </lineage>
</organism>
<dbReference type="OMA" id="STHWKEK"/>
<comment type="caution">
    <text evidence="2">The sequence shown here is derived from an EMBL/GenBank/DDBJ whole genome shotgun (WGS) entry which is preliminary data.</text>
</comment>
<keyword evidence="1" id="KW-0812">Transmembrane</keyword>
<protein>
    <submittedName>
        <fullName evidence="2">Uncharacterized protein</fullName>
    </submittedName>
</protein>
<name>A0A553PQF0_TIGCA</name>
<evidence type="ECO:0000313" key="3">
    <source>
        <dbReference type="Proteomes" id="UP000318571"/>
    </source>
</evidence>
<keyword evidence="1" id="KW-1133">Transmembrane helix</keyword>
<proteinExistence type="predicted"/>
<dbReference type="Proteomes" id="UP000318571">
    <property type="component" value="Chromosome 6"/>
</dbReference>
<keyword evidence="3" id="KW-1185">Reference proteome</keyword>
<sequence>MPSFKGGWRVGVLCFGVCYLFLIGLHRSYHGNLVTLLQGKGISKVPMEHCNCSRPLRTTQSVGVGRYNGTSCSKDAFSRGPGQKVVSFALYGDRNSTHWKEKGYFEGIRGNLETMEKMLPEGIMRIYFDLEPGDLILDELCHLACQSQVLDLCHARKLPGTPMKDAHRVFPMMWRFFPTLDWQVDQCFSRDLDSRFSEREKTASNEWLQSNKSFHVIRDHPHHGVPMLGGMWACRFDLNPLVRKQWRQSWIKSKKDPIL</sequence>
<evidence type="ECO:0000313" key="2">
    <source>
        <dbReference type="EMBL" id="TRY79903.1"/>
    </source>
</evidence>
<gene>
    <name evidence="2" type="ORF">TCAL_09833</name>
</gene>
<evidence type="ECO:0000256" key="1">
    <source>
        <dbReference type="SAM" id="Phobius"/>
    </source>
</evidence>
<dbReference type="EMBL" id="VCGU01000002">
    <property type="protein sequence ID" value="TRY79903.1"/>
    <property type="molecule type" value="Genomic_DNA"/>
</dbReference>
<reference evidence="2 3" key="1">
    <citation type="journal article" date="2018" name="Nat. Ecol. Evol.">
        <title>Genomic signatures of mitonuclear coevolution across populations of Tigriopus californicus.</title>
        <authorList>
            <person name="Barreto F.S."/>
            <person name="Watson E.T."/>
            <person name="Lima T.G."/>
            <person name="Willett C.S."/>
            <person name="Edmands S."/>
            <person name="Li W."/>
            <person name="Burton R.S."/>
        </authorList>
    </citation>
    <scope>NUCLEOTIDE SEQUENCE [LARGE SCALE GENOMIC DNA]</scope>
    <source>
        <strain evidence="2 3">San Diego</strain>
    </source>
</reference>
<feature type="transmembrane region" description="Helical" evidence="1">
    <location>
        <begin position="6"/>
        <end position="25"/>
    </location>
</feature>
<dbReference type="AlphaFoldDB" id="A0A553PQF0"/>